<dbReference type="InterPro" id="IPR001647">
    <property type="entry name" value="HTH_TetR"/>
</dbReference>
<comment type="caution">
    <text evidence="6">The sequence shown here is derived from an EMBL/GenBank/DDBJ whole genome shotgun (WGS) entry which is preliminary data.</text>
</comment>
<keyword evidence="1" id="KW-0805">Transcription regulation</keyword>
<dbReference type="Pfam" id="PF00440">
    <property type="entry name" value="TetR_N"/>
    <property type="match status" value="1"/>
</dbReference>
<evidence type="ECO:0000313" key="7">
    <source>
        <dbReference type="Proteomes" id="UP000579153"/>
    </source>
</evidence>
<dbReference type="Gene3D" id="1.10.357.10">
    <property type="entry name" value="Tetracycline Repressor, domain 2"/>
    <property type="match status" value="1"/>
</dbReference>
<dbReference type="EMBL" id="JACHMB010000001">
    <property type="protein sequence ID" value="MBB5782760.1"/>
    <property type="molecule type" value="Genomic_DNA"/>
</dbReference>
<keyword evidence="2 4" id="KW-0238">DNA-binding</keyword>
<keyword evidence="3" id="KW-0804">Transcription</keyword>
<dbReference type="InterPro" id="IPR054156">
    <property type="entry name" value="YxaF_TetR_C"/>
</dbReference>
<evidence type="ECO:0000259" key="5">
    <source>
        <dbReference type="PROSITE" id="PS50977"/>
    </source>
</evidence>
<dbReference type="Pfam" id="PF21993">
    <property type="entry name" value="TetR_C_13_2"/>
    <property type="match status" value="1"/>
</dbReference>
<dbReference type="RefSeq" id="WP_185075795.1">
    <property type="nucleotide sequence ID" value="NZ_JACHMB010000001.1"/>
</dbReference>
<evidence type="ECO:0000256" key="1">
    <source>
        <dbReference type="ARBA" id="ARBA00023015"/>
    </source>
</evidence>
<proteinExistence type="predicted"/>
<evidence type="ECO:0000256" key="4">
    <source>
        <dbReference type="PROSITE-ProRule" id="PRU00335"/>
    </source>
</evidence>
<sequence length="194" mass="20611">MAQREPGSRERIIFGAADLIRRRGLAGSTVRDLAAHSGAPLGSTYHYFPRGKQQLAAEAVHFAGDLVTRVLERELQAGPAAGLRAFLTLWRQTVLDSDFRAGCPVLAVAVEEPPADGPPEAIDAAAEVFGTWERLLAASLRDHGADQAQAAQLATLIVAATEGTVAMCRAQRDIRPLDDVTAQLEALVRHATGG</sequence>
<feature type="domain" description="HTH tetR-type" evidence="5">
    <location>
        <begin position="6"/>
        <end position="66"/>
    </location>
</feature>
<dbReference type="Proteomes" id="UP000579153">
    <property type="component" value="Unassembled WGS sequence"/>
</dbReference>
<dbReference type="GO" id="GO:0003677">
    <property type="term" value="F:DNA binding"/>
    <property type="evidence" value="ECO:0007669"/>
    <property type="project" value="UniProtKB-UniRule"/>
</dbReference>
<dbReference type="SUPFAM" id="SSF48498">
    <property type="entry name" value="Tetracyclin repressor-like, C-terminal domain"/>
    <property type="match status" value="1"/>
</dbReference>
<feature type="DNA-binding region" description="H-T-H motif" evidence="4">
    <location>
        <begin position="29"/>
        <end position="48"/>
    </location>
</feature>
<organism evidence="6 7">
    <name type="scientific">Nonomuraea jabiensis</name>
    <dbReference type="NCBI Taxonomy" id="882448"/>
    <lineage>
        <taxon>Bacteria</taxon>
        <taxon>Bacillati</taxon>
        <taxon>Actinomycetota</taxon>
        <taxon>Actinomycetes</taxon>
        <taxon>Streptosporangiales</taxon>
        <taxon>Streptosporangiaceae</taxon>
        <taxon>Nonomuraea</taxon>
    </lineage>
</organism>
<protein>
    <submittedName>
        <fullName evidence="6">AcrR family transcriptional regulator</fullName>
    </submittedName>
</protein>
<evidence type="ECO:0000313" key="6">
    <source>
        <dbReference type="EMBL" id="MBB5782760.1"/>
    </source>
</evidence>
<dbReference type="InterPro" id="IPR036271">
    <property type="entry name" value="Tet_transcr_reg_TetR-rel_C_sf"/>
</dbReference>
<dbReference type="PANTHER" id="PTHR47506:SF3">
    <property type="entry name" value="HTH-TYPE TRANSCRIPTIONAL REGULATOR LMRA"/>
    <property type="match status" value="1"/>
</dbReference>
<dbReference type="InterPro" id="IPR009057">
    <property type="entry name" value="Homeodomain-like_sf"/>
</dbReference>
<accession>A0A7W9GFC1</accession>
<evidence type="ECO:0000256" key="3">
    <source>
        <dbReference type="ARBA" id="ARBA00023163"/>
    </source>
</evidence>
<dbReference type="PANTHER" id="PTHR47506">
    <property type="entry name" value="TRANSCRIPTIONAL REGULATORY PROTEIN"/>
    <property type="match status" value="1"/>
</dbReference>
<gene>
    <name evidence="6" type="ORF">HD596_009516</name>
</gene>
<reference evidence="6 7" key="1">
    <citation type="submission" date="2020-08" db="EMBL/GenBank/DDBJ databases">
        <title>Sequencing the genomes of 1000 actinobacteria strains.</title>
        <authorList>
            <person name="Klenk H.-P."/>
        </authorList>
    </citation>
    <scope>NUCLEOTIDE SEQUENCE [LARGE SCALE GENOMIC DNA]</scope>
    <source>
        <strain evidence="6 7">DSM 45507</strain>
    </source>
</reference>
<keyword evidence="7" id="KW-1185">Reference proteome</keyword>
<dbReference type="PROSITE" id="PS50977">
    <property type="entry name" value="HTH_TETR_2"/>
    <property type="match status" value="1"/>
</dbReference>
<evidence type="ECO:0000256" key="2">
    <source>
        <dbReference type="ARBA" id="ARBA00023125"/>
    </source>
</evidence>
<dbReference type="SUPFAM" id="SSF46689">
    <property type="entry name" value="Homeodomain-like"/>
    <property type="match status" value="1"/>
</dbReference>
<name>A0A7W9GFC1_9ACTN</name>
<dbReference type="AlphaFoldDB" id="A0A7W9GFC1"/>